<evidence type="ECO:0000313" key="1">
    <source>
        <dbReference type="EMBL" id="EOZ98677.1"/>
    </source>
</evidence>
<comment type="caution">
    <text evidence="1">The sequence shown here is derived from an EMBL/GenBank/DDBJ whole genome shotgun (WGS) entry which is preliminary data.</text>
</comment>
<proteinExistence type="predicted"/>
<reference evidence="1 2" key="1">
    <citation type="journal article" date="2013" name="Genome Announc.">
        <title>Draft Genome Sequence of Indibacter alkaliphilus Strain LW1T, Isolated from Lonar Lake, a Haloalkaline Lake in the Buldana District of Maharashtra, India.</title>
        <authorList>
            <person name="Singh A."/>
            <person name="Kumar Jangir P."/>
            <person name="Sharma R."/>
            <person name="Singh A."/>
            <person name="Kumar Pinnaka A."/>
            <person name="Shivaji S."/>
        </authorList>
    </citation>
    <scope>NUCLEOTIDE SEQUENCE [LARGE SCALE GENOMIC DNA]</scope>
    <source>
        <strain evidence="2">CCUG 57479 / KCTC 22604 / LW1</strain>
    </source>
</reference>
<dbReference type="EMBL" id="ALWO02000023">
    <property type="protein sequence ID" value="EOZ98677.1"/>
    <property type="molecule type" value="Genomic_DNA"/>
</dbReference>
<evidence type="ECO:0000313" key="2">
    <source>
        <dbReference type="Proteomes" id="UP000006073"/>
    </source>
</evidence>
<name>S2DI48_INDAL</name>
<keyword evidence="2" id="KW-1185">Reference proteome</keyword>
<accession>S2DI48</accession>
<sequence>MNRILDVIYDQDHSFVYKWKPIFLFSVQFSVHFRKICPKM</sequence>
<dbReference type="AlphaFoldDB" id="S2DI48"/>
<protein>
    <submittedName>
        <fullName evidence="1">Uncharacterized protein</fullName>
    </submittedName>
</protein>
<gene>
    <name evidence="1" type="ORF">A33Q_1331</name>
</gene>
<dbReference type="STRING" id="1189612.A33Q_1331"/>
<organism evidence="1 2">
    <name type="scientific">Indibacter alkaliphilus (strain CCUG 57479 / KCTC 22604 / LW1)</name>
    <dbReference type="NCBI Taxonomy" id="1189612"/>
    <lineage>
        <taxon>Bacteria</taxon>
        <taxon>Pseudomonadati</taxon>
        <taxon>Bacteroidota</taxon>
        <taxon>Cytophagia</taxon>
        <taxon>Cytophagales</taxon>
        <taxon>Cyclobacteriaceae</taxon>
    </lineage>
</organism>
<dbReference type="Proteomes" id="UP000006073">
    <property type="component" value="Unassembled WGS sequence"/>
</dbReference>